<dbReference type="Gene3D" id="3.40.190.10">
    <property type="entry name" value="Periplasmic binding protein-like II"/>
    <property type="match status" value="2"/>
</dbReference>
<accession>A0AAD4L2M1</accession>
<dbReference type="Pfam" id="PF16868">
    <property type="entry name" value="NMT1_3"/>
    <property type="match status" value="1"/>
</dbReference>
<reference evidence="1" key="1">
    <citation type="submission" date="2021-12" db="EMBL/GenBank/DDBJ databases">
        <title>Convergent genome expansion in fungi linked to evolution of root-endophyte symbiosis.</title>
        <authorList>
            <consortium name="DOE Joint Genome Institute"/>
            <person name="Ke Y.-H."/>
            <person name="Bonito G."/>
            <person name="Liao H.-L."/>
            <person name="Looney B."/>
            <person name="Rojas-Flechas A."/>
            <person name="Nash J."/>
            <person name="Hameed K."/>
            <person name="Schadt C."/>
            <person name="Martin F."/>
            <person name="Crous P.W."/>
            <person name="Miettinen O."/>
            <person name="Magnuson J.K."/>
            <person name="Labbe J."/>
            <person name="Jacobson D."/>
            <person name="Doktycz M.J."/>
            <person name="Veneault-Fourrey C."/>
            <person name="Kuo A."/>
            <person name="Mondo S."/>
            <person name="Calhoun S."/>
            <person name="Riley R."/>
            <person name="Ohm R."/>
            <person name="LaButti K."/>
            <person name="Andreopoulos B."/>
            <person name="Pangilinan J."/>
            <person name="Nolan M."/>
            <person name="Tritt A."/>
            <person name="Clum A."/>
            <person name="Lipzen A."/>
            <person name="Daum C."/>
            <person name="Barry K."/>
            <person name="Grigoriev I.V."/>
            <person name="Vilgalys R."/>
        </authorList>
    </citation>
    <scope>NUCLEOTIDE SEQUENCE</scope>
    <source>
        <strain evidence="1">PMI_201</strain>
    </source>
</reference>
<evidence type="ECO:0000313" key="2">
    <source>
        <dbReference type="Proteomes" id="UP001201262"/>
    </source>
</evidence>
<name>A0AAD4L2M1_9EURO</name>
<dbReference type="SUPFAM" id="SSF53850">
    <property type="entry name" value="Periplasmic binding protein-like II"/>
    <property type="match status" value="1"/>
</dbReference>
<dbReference type="PANTHER" id="PTHR42941">
    <property type="entry name" value="SLL1037 PROTEIN"/>
    <property type="match status" value="1"/>
</dbReference>
<organism evidence="1 2">
    <name type="scientific">Talaromyces proteolyticus</name>
    <dbReference type="NCBI Taxonomy" id="1131652"/>
    <lineage>
        <taxon>Eukaryota</taxon>
        <taxon>Fungi</taxon>
        <taxon>Dikarya</taxon>
        <taxon>Ascomycota</taxon>
        <taxon>Pezizomycotina</taxon>
        <taxon>Eurotiomycetes</taxon>
        <taxon>Eurotiomycetidae</taxon>
        <taxon>Eurotiales</taxon>
        <taxon>Trichocomaceae</taxon>
        <taxon>Talaromyces</taxon>
        <taxon>Talaromyces sect. Bacilispori</taxon>
    </lineage>
</organism>
<dbReference type="GeneID" id="70248133"/>
<dbReference type="InterPro" id="IPR011852">
    <property type="entry name" value="TRAP_TAXI"/>
</dbReference>
<gene>
    <name evidence="1" type="ORF">BGW36DRAFT_393775</name>
</gene>
<dbReference type="RefSeq" id="XP_046076452.1">
    <property type="nucleotide sequence ID" value="XM_046217846.1"/>
</dbReference>
<dbReference type="EMBL" id="JAJTJA010000002">
    <property type="protein sequence ID" value="KAH8703434.1"/>
    <property type="molecule type" value="Genomic_DNA"/>
</dbReference>
<sequence>MATPDLNQALKHQQNEPRIARSMTLHFVGDWGMANFHRICSWLTQQFCDRAGPDSRVATWSIRYGGIEAVTSVFQGQAQLAIATPAQMITTALTGQGIFSQFGPMPSLRALAVLPQNDRMVLAVDPKFGIRSFNDLRNKRPPLRIATSTNDGTNFIGYTANAYLKAHGITEAELVSWGGAIVHAQRPEQTVMLVLSGKADALLQEAIMTPWWEEVIQKKHFIPLPIEESALERFVEENPGVSKADPNPLPAGFWGNLTEPLPCLDFSDFVILVRDDLPDDVAYLLTWCLVETRDALESQYRHIPPEKSPLTYPLDPKKMALSPVPLHPAAAKFYKEAGYL</sequence>
<proteinExistence type="predicted"/>
<dbReference type="AlphaFoldDB" id="A0AAD4L2M1"/>
<protein>
    <submittedName>
        <fullName evidence="1">Uncharacterized protein</fullName>
    </submittedName>
</protein>
<dbReference type="Proteomes" id="UP001201262">
    <property type="component" value="Unassembled WGS sequence"/>
</dbReference>
<dbReference type="PANTHER" id="PTHR42941:SF1">
    <property type="entry name" value="SLL1037 PROTEIN"/>
    <property type="match status" value="1"/>
</dbReference>
<evidence type="ECO:0000313" key="1">
    <source>
        <dbReference type="EMBL" id="KAH8703434.1"/>
    </source>
</evidence>
<keyword evidence="2" id="KW-1185">Reference proteome</keyword>
<comment type="caution">
    <text evidence="1">The sequence shown here is derived from an EMBL/GenBank/DDBJ whole genome shotgun (WGS) entry which is preliminary data.</text>
</comment>